<comment type="cofactor">
    <cofactor evidence="2 7">
        <name>NADP(+)</name>
        <dbReference type="ChEBI" id="CHEBI:58349"/>
    </cofactor>
</comment>
<comment type="function">
    <text evidence="6 7">Catalyzes the conversion of GDP-D-mannose to GDP-4-dehydro-6-deoxy-D-mannose.</text>
</comment>
<dbReference type="SUPFAM" id="SSF51735">
    <property type="entry name" value="NAD(P)-binding Rossmann-fold domains"/>
    <property type="match status" value="1"/>
</dbReference>
<dbReference type="PANTHER" id="PTHR43715:SF1">
    <property type="entry name" value="GDP-MANNOSE 4,6 DEHYDRATASE"/>
    <property type="match status" value="1"/>
</dbReference>
<dbReference type="EMBL" id="PFCH01000034">
    <property type="protein sequence ID" value="PIR72807.1"/>
    <property type="molecule type" value="Genomic_DNA"/>
</dbReference>
<dbReference type="InterPro" id="IPR016040">
    <property type="entry name" value="NAD(P)-bd_dom"/>
</dbReference>
<evidence type="ECO:0000256" key="1">
    <source>
        <dbReference type="ARBA" id="ARBA00000188"/>
    </source>
</evidence>
<feature type="domain" description="NAD(P)-binding" evidence="8">
    <location>
        <begin position="5"/>
        <end position="309"/>
    </location>
</feature>
<accession>A0A2H0TN10</accession>
<evidence type="ECO:0000259" key="8">
    <source>
        <dbReference type="Pfam" id="PF16363"/>
    </source>
</evidence>
<comment type="caution">
    <text evidence="7">Lacks conserved residue(s) required for the propagation of feature annotation.</text>
</comment>
<dbReference type="Gene3D" id="3.90.25.10">
    <property type="entry name" value="UDP-galactose 4-epimerase, domain 1"/>
    <property type="match status" value="2"/>
</dbReference>
<dbReference type="Pfam" id="PF16363">
    <property type="entry name" value="GDP_Man_Dehyd"/>
    <property type="match status" value="1"/>
</dbReference>
<evidence type="ECO:0000256" key="4">
    <source>
        <dbReference type="ARBA" id="ARBA00011989"/>
    </source>
</evidence>
<comment type="catalytic activity">
    <reaction evidence="1 7">
        <text>GDP-alpha-D-mannose = GDP-4-dehydro-alpha-D-rhamnose + H2O</text>
        <dbReference type="Rhea" id="RHEA:23820"/>
        <dbReference type="ChEBI" id="CHEBI:15377"/>
        <dbReference type="ChEBI" id="CHEBI:57527"/>
        <dbReference type="ChEBI" id="CHEBI:57964"/>
        <dbReference type="EC" id="4.2.1.47"/>
    </reaction>
</comment>
<dbReference type="GO" id="GO:0042351">
    <property type="term" value="P:'de novo' GDP-L-fucose biosynthetic process"/>
    <property type="evidence" value="ECO:0007669"/>
    <property type="project" value="TreeGrafter"/>
</dbReference>
<evidence type="ECO:0000256" key="2">
    <source>
        <dbReference type="ARBA" id="ARBA00001937"/>
    </source>
</evidence>
<organism evidence="9 10">
    <name type="scientific">Candidatus Nealsonbacteria bacterium CG10_big_fil_rev_8_21_14_0_10_36_23</name>
    <dbReference type="NCBI Taxonomy" id="1974709"/>
    <lineage>
        <taxon>Bacteria</taxon>
        <taxon>Candidatus Nealsoniibacteriota</taxon>
    </lineage>
</organism>
<evidence type="ECO:0000256" key="5">
    <source>
        <dbReference type="ARBA" id="ARBA00023239"/>
    </source>
</evidence>
<protein>
    <recommendedName>
        <fullName evidence="4 7">GDP-mannose 4,6-dehydratase</fullName>
        <ecNumber evidence="4 7">4.2.1.47</ecNumber>
    </recommendedName>
    <alternativeName>
        <fullName evidence="7">GDP-D-mannose dehydratase</fullName>
    </alternativeName>
</protein>
<reference evidence="10" key="1">
    <citation type="submission" date="2017-09" db="EMBL/GenBank/DDBJ databases">
        <title>Depth-based differentiation of microbial function through sediment-hosted aquifers and enrichment of novel symbionts in the deep terrestrial subsurface.</title>
        <authorList>
            <person name="Probst A.J."/>
            <person name="Ladd B."/>
            <person name="Jarett J.K."/>
            <person name="Geller-Mcgrath D.E."/>
            <person name="Sieber C.M.K."/>
            <person name="Emerson J.B."/>
            <person name="Anantharaman K."/>
            <person name="Thomas B.C."/>
            <person name="Malmstrom R."/>
            <person name="Stieglmeier M."/>
            <person name="Klingl A."/>
            <person name="Woyke T."/>
            <person name="Ryan C.M."/>
            <person name="Banfield J.F."/>
        </authorList>
    </citation>
    <scope>NUCLEOTIDE SEQUENCE [LARGE SCALE GENOMIC DNA]</scope>
</reference>
<dbReference type="HAMAP" id="MF_00955">
    <property type="entry name" value="GDP_Man_dehydratase"/>
    <property type="match status" value="1"/>
</dbReference>
<proteinExistence type="inferred from homology"/>
<comment type="caution">
    <text evidence="9">The sequence shown here is derived from an EMBL/GenBank/DDBJ whole genome shotgun (WGS) entry which is preliminary data.</text>
</comment>
<evidence type="ECO:0000256" key="7">
    <source>
        <dbReference type="HAMAP-Rule" id="MF_00955"/>
    </source>
</evidence>
<keyword evidence="7" id="KW-0521">NADP</keyword>
<dbReference type="FunFam" id="3.40.50.720:FF:000924">
    <property type="entry name" value="GDP-mannose 4,6 dehydratase"/>
    <property type="match status" value="1"/>
</dbReference>
<dbReference type="EC" id="4.2.1.47" evidence="4 7"/>
<name>A0A2H0TN10_9BACT</name>
<keyword evidence="5 7" id="KW-0456">Lyase</keyword>
<comment type="similarity">
    <text evidence="3 7">Belongs to the NAD(P)-dependent epimerase/dehydratase family. GDP-mannose 4,6-dehydratase subfamily.</text>
</comment>
<sequence length="336" mass="37958">MKKALIIGITGQDAYYLSKLLISKNYKVYGVIRGQNNPKLPLIEKELPEVELIEGDLLDETSLTRALSKAEPEEVYNLGAITFVKYSFDNPVLTGNVTGLGVVRLLELIRTINPKIKYFQPSSAEMYGNAIETPQSETTLFNPQSPYAIAKVFAYQTTKFYREAFGIFACNGILFNHESPRRGLEFVTRKISNGVARIALGKQKVLILGNIEAKRDWGFAKDYVEAMFLMMQHPNPDDYVIATNEAHSVKEFLDLAFKFVGIKKWSKYVIANDPRYIRPLDVPCLIGNNVKARKKLGWTSKTTFKQLVEIIVKNDLEIEKDSVALSQECKNSSKLI</sequence>
<evidence type="ECO:0000313" key="9">
    <source>
        <dbReference type="EMBL" id="PIR72807.1"/>
    </source>
</evidence>
<evidence type="ECO:0000256" key="3">
    <source>
        <dbReference type="ARBA" id="ARBA00009263"/>
    </source>
</evidence>
<dbReference type="PANTHER" id="PTHR43715">
    <property type="entry name" value="GDP-MANNOSE 4,6-DEHYDRATASE"/>
    <property type="match status" value="1"/>
</dbReference>
<dbReference type="InterPro" id="IPR006368">
    <property type="entry name" value="GDP_Man_deHydtase"/>
</dbReference>
<dbReference type="GO" id="GO:0008446">
    <property type="term" value="F:GDP-mannose 4,6-dehydratase activity"/>
    <property type="evidence" value="ECO:0007669"/>
    <property type="project" value="UniProtKB-UniRule"/>
</dbReference>
<dbReference type="Proteomes" id="UP000228508">
    <property type="component" value="Unassembled WGS sequence"/>
</dbReference>
<dbReference type="InterPro" id="IPR036291">
    <property type="entry name" value="NAD(P)-bd_dom_sf"/>
</dbReference>
<dbReference type="Gene3D" id="3.40.50.720">
    <property type="entry name" value="NAD(P)-binding Rossmann-like Domain"/>
    <property type="match status" value="2"/>
</dbReference>
<dbReference type="AlphaFoldDB" id="A0A2H0TN10"/>
<gene>
    <name evidence="7" type="primary">gmd</name>
    <name evidence="9" type="ORF">COV26_01975</name>
</gene>
<evidence type="ECO:0000256" key="6">
    <source>
        <dbReference type="ARBA" id="ARBA00059383"/>
    </source>
</evidence>
<evidence type="ECO:0000313" key="10">
    <source>
        <dbReference type="Proteomes" id="UP000228508"/>
    </source>
</evidence>
<feature type="binding site" evidence="7">
    <location>
        <position position="118"/>
    </location>
    <ligand>
        <name>NADP(+)</name>
        <dbReference type="ChEBI" id="CHEBI:58349"/>
    </ligand>
</feature>
<dbReference type="GO" id="GO:0070401">
    <property type="term" value="F:NADP+ binding"/>
    <property type="evidence" value="ECO:0007669"/>
    <property type="project" value="UniProtKB-UniRule"/>
</dbReference>
<dbReference type="CDD" id="cd05260">
    <property type="entry name" value="GDP_MD_SDR_e"/>
    <property type="match status" value="1"/>
</dbReference>